<keyword evidence="2" id="KW-1185">Reference proteome</keyword>
<evidence type="ECO:0000313" key="1">
    <source>
        <dbReference type="EMBL" id="GFY62831.1"/>
    </source>
</evidence>
<dbReference type="AlphaFoldDB" id="A0A8X6XYS0"/>
<name>A0A8X6XYS0_9ARAC</name>
<gene>
    <name evidence="1" type="ORF">TNIN_473581</name>
</gene>
<dbReference type="Proteomes" id="UP000886998">
    <property type="component" value="Unassembled WGS sequence"/>
</dbReference>
<proteinExistence type="predicted"/>
<evidence type="ECO:0000313" key="2">
    <source>
        <dbReference type="Proteomes" id="UP000886998"/>
    </source>
</evidence>
<organism evidence="1 2">
    <name type="scientific">Trichonephila inaurata madagascariensis</name>
    <dbReference type="NCBI Taxonomy" id="2747483"/>
    <lineage>
        <taxon>Eukaryota</taxon>
        <taxon>Metazoa</taxon>
        <taxon>Ecdysozoa</taxon>
        <taxon>Arthropoda</taxon>
        <taxon>Chelicerata</taxon>
        <taxon>Arachnida</taxon>
        <taxon>Araneae</taxon>
        <taxon>Araneomorphae</taxon>
        <taxon>Entelegynae</taxon>
        <taxon>Araneoidea</taxon>
        <taxon>Nephilidae</taxon>
        <taxon>Trichonephila</taxon>
        <taxon>Trichonephila inaurata</taxon>
    </lineage>
</organism>
<dbReference type="EMBL" id="BMAV01014436">
    <property type="protein sequence ID" value="GFY62831.1"/>
    <property type="molecule type" value="Genomic_DNA"/>
</dbReference>
<accession>A0A8X6XYS0</accession>
<sequence length="179" mass="21357">MFEIPLREHEDIVNISHTYRYPIRKYFRGCFFSCIKPNLFLLPQFDAVHRKIGRTTDVEDILETLVNQLIRSTRVELWAEALVCHNPRAGECWVKCWYLFSLIQVIDAEYSGELCQMAFTEGFSTTRFNCKSFFFSSDSSIAWDHIYSFNFPRGQQCFSFNFWNLQQYVLRLYLLSETF</sequence>
<comment type="caution">
    <text evidence="1">The sequence shown here is derived from an EMBL/GenBank/DDBJ whole genome shotgun (WGS) entry which is preliminary data.</text>
</comment>
<reference evidence="1" key="1">
    <citation type="submission" date="2020-08" db="EMBL/GenBank/DDBJ databases">
        <title>Multicomponent nature underlies the extraordinary mechanical properties of spider dragline silk.</title>
        <authorList>
            <person name="Kono N."/>
            <person name="Nakamura H."/>
            <person name="Mori M."/>
            <person name="Yoshida Y."/>
            <person name="Ohtoshi R."/>
            <person name="Malay A.D."/>
            <person name="Moran D.A.P."/>
            <person name="Tomita M."/>
            <person name="Numata K."/>
            <person name="Arakawa K."/>
        </authorList>
    </citation>
    <scope>NUCLEOTIDE SEQUENCE</scope>
</reference>
<protein>
    <submittedName>
        <fullName evidence="1">Uncharacterized protein</fullName>
    </submittedName>
</protein>